<sequence>MLALFPVIPRRPMIEIRVARHPDDAAAVEAIFRADIARPTVGLPFDDDAPGNPTPGTALPGRDS</sequence>
<proteinExistence type="predicted"/>
<organism evidence="2 3">
    <name type="scientific">Burkholderia cepacia</name>
    <name type="common">Pseudomonas cepacia</name>
    <dbReference type="NCBI Taxonomy" id="292"/>
    <lineage>
        <taxon>Bacteria</taxon>
        <taxon>Pseudomonadati</taxon>
        <taxon>Pseudomonadota</taxon>
        <taxon>Betaproteobacteria</taxon>
        <taxon>Burkholderiales</taxon>
        <taxon>Burkholderiaceae</taxon>
        <taxon>Burkholderia</taxon>
        <taxon>Burkholderia cepacia complex</taxon>
    </lineage>
</organism>
<dbReference type="Proteomes" id="UP000029575">
    <property type="component" value="Unassembled WGS sequence"/>
</dbReference>
<evidence type="ECO:0000313" key="3">
    <source>
        <dbReference type="Proteomes" id="UP000029575"/>
    </source>
</evidence>
<dbReference type="AlphaFoldDB" id="A0AA88Z082"/>
<reference evidence="2 3" key="1">
    <citation type="submission" date="2014-06" db="EMBL/GenBank/DDBJ databases">
        <authorList>
            <person name="Bishop-Lilly K.A."/>
            <person name="Broomall S.M."/>
            <person name="Chain P.S."/>
            <person name="Chertkov O."/>
            <person name="Coyne S.R."/>
            <person name="Daligault H.E."/>
            <person name="Davenport K.W."/>
            <person name="Erkkila T."/>
            <person name="Frey K.G."/>
            <person name="Gibbons H.S."/>
            <person name="Gu W."/>
            <person name="Jaissle J."/>
            <person name="Johnson S.L."/>
            <person name="Koroleva G.I."/>
            <person name="Ladner J.T."/>
            <person name="Lo C.-C."/>
            <person name="Minogue T.D."/>
            <person name="Munk C."/>
            <person name="Palacios G.F."/>
            <person name="Redden C.L."/>
            <person name="Rosenzweig C.N."/>
            <person name="Scholz M.B."/>
            <person name="Teshima H."/>
            <person name="Xu Y."/>
        </authorList>
    </citation>
    <scope>NUCLEOTIDE SEQUENCE [LARGE SCALE GENOMIC DNA]</scope>
    <source>
        <strain evidence="2 3">DWS 37UF10B-2</strain>
    </source>
</reference>
<name>A0AA88Z082_BURCE</name>
<protein>
    <submittedName>
        <fullName evidence="2">Histone acetyltransferase HPA8</fullName>
    </submittedName>
</protein>
<accession>A0AA88Z082</accession>
<feature type="region of interest" description="Disordered" evidence="1">
    <location>
        <begin position="42"/>
        <end position="64"/>
    </location>
</feature>
<comment type="caution">
    <text evidence="2">The sequence shown here is derived from an EMBL/GenBank/DDBJ whole genome shotgun (WGS) entry which is preliminary data.</text>
</comment>
<evidence type="ECO:0000313" key="2">
    <source>
        <dbReference type="EMBL" id="KGB93752.1"/>
    </source>
</evidence>
<dbReference type="EMBL" id="JPGD01000006">
    <property type="protein sequence ID" value="KGB93752.1"/>
    <property type="molecule type" value="Genomic_DNA"/>
</dbReference>
<gene>
    <name evidence="2" type="ORF">DM43_1564</name>
</gene>
<evidence type="ECO:0000256" key="1">
    <source>
        <dbReference type="SAM" id="MobiDB-lite"/>
    </source>
</evidence>